<evidence type="ECO:0000313" key="3">
    <source>
        <dbReference type="Proteomes" id="UP001589562"/>
    </source>
</evidence>
<dbReference type="PROSITE" id="PS51257">
    <property type="entry name" value="PROKAR_LIPOPROTEIN"/>
    <property type="match status" value="1"/>
</dbReference>
<gene>
    <name evidence="2" type="ORF">ACFFVK_08140</name>
</gene>
<evidence type="ECO:0000256" key="1">
    <source>
        <dbReference type="SAM" id="SignalP"/>
    </source>
</evidence>
<feature type="chain" id="PRO_5046987608" description="Lipocalin-like domain-containing protein" evidence="1">
    <location>
        <begin position="18"/>
        <end position="138"/>
    </location>
</feature>
<keyword evidence="3" id="KW-1185">Reference proteome</keyword>
<organism evidence="2 3">
    <name type="scientific">Flavobacterium gyeonganense</name>
    <dbReference type="NCBI Taxonomy" id="1310418"/>
    <lineage>
        <taxon>Bacteria</taxon>
        <taxon>Pseudomonadati</taxon>
        <taxon>Bacteroidota</taxon>
        <taxon>Flavobacteriia</taxon>
        <taxon>Flavobacteriales</taxon>
        <taxon>Flavobacteriaceae</taxon>
        <taxon>Flavobacterium</taxon>
    </lineage>
</organism>
<evidence type="ECO:0008006" key="4">
    <source>
        <dbReference type="Google" id="ProtNLM"/>
    </source>
</evidence>
<keyword evidence="1" id="KW-0732">Signal</keyword>
<name>A0ABV5HB63_9FLAO</name>
<sequence>MKKFTLLLIFVSLISCSNDNNDVSSKNNLNGKWNWLISSGGFGGGAQTPKTTNQTRIIEFSGNTLKTYINGNLSKIQKFSIQIKASIFGGNRKVIIIDKGNSDTAEAFIDQSFEIIGKKLYLRQECVDCSTSEYERIK</sequence>
<proteinExistence type="predicted"/>
<dbReference type="Proteomes" id="UP001589562">
    <property type="component" value="Unassembled WGS sequence"/>
</dbReference>
<protein>
    <recommendedName>
        <fullName evidence="4">Lipocalin-like domain-containing protein</fullName>
    </recommendedName>
</protein>
<comment type="caution">
    <text evidence="2">The sequence shown here is derived from an EMBL/GenBank/DDBJ whole genome shotgun (WGS) entry which is preliminary data.</text>
</comment>
<accession>A0ABV5HB63</accession>
<dbReference type="RefSeq" id="WP_278010444.1">
    <property type="nucleotide sequence ID" value="NZ_CP121112.1"/>
</dbReference>
<feature type="signal peptide" evidence="1">
    <location>
        <begin position="1"/>
        <end position="17"/>
    </location>
</feature>
<reference evidence="2 3" key="1">
    <citation type="submission" date="2024-09" db="EMBL/GenBank/DDBJ databases">
        <authorList>
            <person name="Sun Q."/>
            <person name="Mori K."/>
        </authorList>
    </citation>
    <scope>NUCLEOTIDE SEQUENCE [LARGE SCALE GENOMIC DNA]</scope>
    <source>
        <strain evidence="2 3">CECT 8365</strain>
    </source>
</reference>
<evidence type="ECO:0000313" key="2">
    <source>
        <dbReference type="EMBL" id="MFB9108545.1"/>
    </source>
</evidence>
<dbReference type="EMBL" id="JBHMFE010000013">
    <property type="protein sequence ID" value="MFB9108545.1"/>
    <property type="molecule type" value="Genomic_DNA"/>
</dbReference>